<dbReference type="PANTHER" id="PTHR46230:SF7">
    <property type="entry name" value="BOLA-LIKE PROTEIN 1"/>
    <property type="match status" value="1"/>
</dbReference>
<dbReference type="SUPFAM" id="SSF82657">
    <property type="entry name" value="BolA-like"/>
    <property type="match status" value="1"/>
</dbReference>
<reference evidence="2 3" key="1">
    <citation type="submission" date="2013-10" db="EMBL/GenBank/DDBJ databases">
        <title>Salinisphaera japonica YTM-1 Genome Sequencing.</title>
        <authorList>
            <person name="Lai Q."/>
            <person name="Li C."/>
            <person name="Shao Z."/>
        </authorList>
    </citation>
    <scope>NUCLEOTIDE SEQUENCE [LARGE SCALE GENOMIC DNA]</scope>
    <source>
        <strain evidence="2 3">YTM-1</strain>
    </source>
</reference>
<dbReference type="AlphaFoldDB" id="A0A423PSN3"/>
<gene>
    <name evidence="2" type="ORF">SAJA_07700</name>
</gene>
<dbReference type="Pfam" id="PF01722">
    <property type="entry name" value="BolA"/>
    <property type="match status" value="1"/>
</dbReference>
<dbReference type="InterPro" id="IPR036065">
    <property type="entry name" value="BolA-like_sf"/>
</dbReference>
<comment type="similarity">
    <text evidence="1">Belongs to the BolA/IbaG family.</text>
</comment>
<protein>
    <submittedName>
        <fullName evidence="2">Cell division protein BolA</fullName>
    </submittedName>
</protein>
<evidence type="ECO:0000256" key="1">
    <source>
        <dbReference type="RuleBase" id="RU003860"/>
    </source>
</evidence>
<proteinExistence type="inferred from homology"/>
<dbReference type="GO" id="GO:0051301">
    <property type="term" value="P:cell division"/>
    <property type="evidence" value="ECO:0007669"/>
    <property type="project" value="UniProtKB-KW"/>
</dbReference>
<dbReference type="FunCoup" id="A0A423PSN3">
    <property type="interactions" value="420"/>
</dbReference>
<dbReference type="InParanoid" id="A0A423PSN3"/>
<dbReference type="OrthoDB" id="9801469at2"/>
<comment type="caution">
    <text evidence="2">The sequence shown here is derived from an EMBL/GenBank/DDBJ whole genome shotgun (WGS) entry which is preliminary data.</text>
</comment>
<dbReference type="Gene3D" id="3.30.300.90">
    <property type="entry name" value="BolA-like"/>
    <property type="match status" value="1"/>
</dbReference>
<dbReference type="EMBL" id="AYKG01000020">
    <property type="protein sequence ID" value="ROO28619.1"/>
    <property type="molecule type" value="Genomic_DNA"/>
</dbReference>
<dbReference type="PANTHER" id="PTHR46230">
    <property type="match status" value="1"/>
</dbReference>
<evidence type="ECO:0000313" key="2">
    <source>
        <dbReference type="EMBL" id="ROO28619.1"/>
    </source>
</evidence>
<dbReference type="GO" id="GO:0016226">
    <property type="term" value="P:iron-sulfur cluster assembly"/>
    <property type="evidence" value="ECO:0007669"/>
    <property type="project" value="TreeGrafter"/>
</dbReference>
<dbReference type="PIRSF" id="PIRSF003113">
    <property type="entry name" value="BolA"/>
    <property type="match status" value="1"/>
</dbReference>
<dbReference type="InterPro" id="IPR002634">
    <property type="entry name" value="BolA"/>
</dbReference>
<organism evidence="2 3">
    <name type="scientific">Salinisphaera japonica YTM-1</name>
    <dbReference type="NCBI Taxonomy" id="1209778"/>
    <lineage>
        <taxon>Bacteria</taxon>
        <taxon>Pseudomonadati</taxon>
        <taxon>Pseudomonadota</taxon>
        <taxon>Gammaproteobacteria</taxon>
        <taxon>Salinisphaerales</taxon>
        <taxon>Salinisphaeraceae</taxon>
        <taxon>Salinisphaera</taxon>
    </lineage>
</organism>
<keyword evidence="2" id="KW-0132">Cell division</keyword>
<name>A0A423PSN3_9GAMM</name>
<keyword evidence="2" id="KW-0131">Cell cycle</keyword>
<accession>A0A423PSN3</accession>
<sequence>MSDRIPRIRAALQAHLNTDDIAIRDESHLHAGHAGAKTGLGHFHVTIRSAVFEGVSPIKRHRLVYEAMGDLMQTDVHALSIRALAPAE</sequence>
<dbReference type="RefSeq" id="WP_123658063.1">
    <property type="nucleotide sequence ID" value="NZ_AYKG01000020.1"/>
</dbReference>
<dbReference type="Proteomes" id="UP000285310">
    <property type="component" value="Unassembled WGS sequence"/>
</dbReference>
<evidence type="ECO:0000313" key="3">
    <source>
        <dbReference type="Proteomes" id="UP000285310"/>
    </source>
</evidence>
<keyword evidence="3" id="KW-1185">Reference proteome</keyword>